<evidence type="ECO:0000256" key="16">
    <source>
        <dbReference type="PIRSR" id="PIRSR600823-1"/>
    </source>
</evidence>
<dbReference type="Gene3D" id="1.10.420.10">
    <property type="entry name" value="Peroxidase, domain 2"/>
    <property type="match status" value="1"/>
</dbReference>
<dbReference type="GO" id="GO:0042744">
    <property type="term" value="P:hydrogen peroxide catabolic process"/>
    <property type="evidence" value="ECO:0007669"/>
    <property type="project" value="UniProtKB-KW"/>
</dbReference>
<sequence>MADRKETKHETARNEETPRPAVFMKISMFVVVVLIAVLLSLRNPKIEAEGKNNHIPAFLQRHDPSPMENEGLSYDFYQDSCPEAEGIVRSQMKGFFSNQKGVPANLLRLFFHDCFIQGCDASVLLNSTDPNNNRSVEKQAPPNLTLKGFDRIEAIKEELEKVCPGVVSCADVLALATRDGILLTGGPFYPVFTGRKDSVESHFQEALSDIPSPNHNISQILSLFQRRGFDERDTVSLLGAHNVGRISCDFIRNRFGNFSGTGHPDNTVASDFMDELRLQCQDGHGITQVGAPTLTPAPTPTTATLIKGNSKPMMMFSEQLSVAISSGSDFDGHYYQNLLRSRGLLFADQQLMANNITASLVRTYASDDGTTFRKDFSRAMLQMSNHGVLTGNNGEVRIKCALPRSHS</sequence>
<evidence type="ECO:0000256" key="21">
    <source>
        <dbReference type="RuleBase" id="RU362060"/>
    </source>
</evidence>
<dbReference type="Pfam" id="PF00141">
    <property type="entry name" value="peroxidase"/>
    <property type="match status" value="1"/>
</dbReference>
<dbReference type="SUPFAM" id="SSF48113">
    <property type="entry name" value="Heme-dependent peroxidases"/>
    <property type="match status" value="1"/>
</dbReference>
<feature type="binding site" evidence="18">
    <location>
        <position position="122"/>
    </location>
    <ligand>
        <name>Ca(2+)</name>
        <dbReference type="ChEBI" id="CHEBI:29108"/>
        <label>1</label>
    </ligand>
</feature>
<evidence type="ECO:0000313" key="24">
    <source>
        <dbReference type="EMBL" id="KAJ4829888.1"/>
    </source>
</evidence>
<evidence type="ECO:0000256" key="10">
    <source>
        <dbReference type="ARBA" id="ARBA00022837"/>
    </source>
</evidence>
<dbReference type="EMBL" id="JAKUCV010005784">
    <property type="protein sequence ID" value="KAJ4829888.1"/>
    <property type="molecule type" value="Genomic_DNA"/>
</dbReference>
<evidence type="ECO:0000256" key="6">
    <source>
        <dbReference type="ARBA" id="ARBA00022559"/>
    </source>
</evidence>
<keyword evidence="5 21" id="KW-0964">Secreted</keyword>
<dbReference type="GO" id="GO:0046872">
    <property type="term" value="F:metal ion binding"/>
    <property type="evidence" value="ECO:0007669"/>
    <property type="project" value="UniProtKB-UniRule"/>
</dbReference>
<dbReference type="PROSITE" id="PS50873">
    <property type="entry name" value="PEROXIDASE_4"/>
    <property type="match status" value="1"/>
</dbReference>
<feature type="active site" description="Proton acceptor" evidence="16">
    <location>
        <position position="112"/>
    </location>
</feature>
<feature type="disulfide bond" evidence="20">
    <location>
        <begin position="169"/>
        <end position="400"/>
    </location>
</feature>
<feature type="binding site" description="axial binding residue" evidence="18">
    <location>
        <position position="241"/>
    </location>
    <ligand>
        <name>heme b</name>
        <dbReference type="ChEBI" id="CHEBI:60344"/>
    </ligand>
    <ligandPart>
        <name>Fe</name>
        <dbReference type="ChEBI" id="CHEBI:18248"/>
    </ligandPart>
</feature>
<evidence type="ECO:0000256" key="8">
    <source>
        <dbReference type="ARBA" id="ARBA00022723"/>
    </source>
</evidence>
<dbReference type="FunFam" id="1.10.520.10:FF:000006">
    <property type="entry name" value="Peroxidase"/>
    <property type="match status" value="1"/>
</dbReference>
<dbReference type="InterPro" id="IPR000823">
    <property type="entry name" value="Peroxidase_pln"/>
</dbReference>
<organism evidence="24 25">
    <name type="scientific">Turnera subulata</name>
    <dbReference type="NCBI Taxonomy" id="218843"/>
    <lineage>
        <taxon>Eukaryota</taxon>
        <taxon>Viridiplantae</taxon>
        <taxon>Streptophyta</taxon>
        <taxon>Embryophyta</taxon>
        <taxon>Tracheophyta</taxon>
        <taxon>Spermatophyta</taxon>
        <taxon>Magnoliopsida</taxon>
        <taxon>eudicotyledons</taxon>
        <taxon>Gunneridae</taxon>
        <taxon>Pentapetalae</taxon>
        <taxon>rosids</taxon>
        <taxon>fabids</taxon>
        <taxon>Malpighiales</taxon>
        <taxon>Passifloraceae</taxon>
        <taxon>Turnera</taxon>
    </lineage>
</organism>
<keyword evidence="14" id="KW-0325">Glycoprotein</keyword>
<evidence type="ECO:0000256" key="3">
    <source>
        <dbReference type="ARBA" id="ARBA00004613"/>
    </source>
</evidence>
<evidence type="ECO:0000256" key="9">
    <source>
        <dbReference type="ARBA" id="ARBA00022729"/>
    </source>
</evidence>
<feature type="site" description="Transition state stabilizer" evidence="19">
    <location>
        <position position="108"/>
    </location>
</feature>
<comment type="similarity">
    <text evidence="21">Belongs to the peroxidase family. Classical plant (class III) peroxidase subfamily.</text>
</comment>
<dbReference type="GO" id="GO:0020037">
    <property type="term" value="F:heme binding"/>
    <property type="evidence" value="ECO:0007669"/>
    <property type="project" value="UniProtKB-UniRule"/>
</dbReference>
<dbReference type="InterPro" id="IPR010255">
    <property type="entry name" value="Haem_peroxidase_sf"/>
</dbReference>
<dbReference type="AlphaFoldDB" id="A0A9Q0J659"/>
<reference evidence="24" key="2">
    <citation type="journal article" date="2023" name="Plants (Basel)">
        <title>Annotation of the Turnera subulata (Passifloraceae) Draft Genome Reveals the S-Locus Evolved after the Divergence of Turneroideae from Passifloroideae in a Stepwise Manner.</title>
        <authorList>
            <person name="Henning P.M."/>
            <person name="Roalson E.H."/>
            <person name="Mir W."/>
            <person name="McCubbin A.G."/>
            <person name="Shore J.S."/>
        </authorList>
    </citation>
    <scope>NUCLEOTIDE SEQUENCE</scope>
    <source>
        <strain evidence="24">F60SS</strain>
    </source>
</reference>
<keyword evidence="22" id="KW-1133">Transmembrane helix</keyword>
<comment type="function">
    <text evidence="2">Removal of H(2)O(2), oxidation of toxic reductants, biosynthesis and degradation of lignin, suberization, auxin catabolism, response to environmental stresses such as wounding, pathogen attack and oxidative stress. These functions might be dependent on each isozyme/isoform in each plant tissue.</text>
</comment>
<name>A0A9Q0J659_9ROSI</name>
<dbReference type="Proteomes" id="UP001141552">
    <property type="component" value="Unassembled WGS sequence"/>
</dbReference>
<dbReference type="Gene3D" id="1.10.520.10">
    <property type="match status" value="1"/>
</dbReference>
<keyword evidence="22" id="KW-0812">Transmembrane</keyword>
<evidence type="ECO:0000256" key="18">
    <source>
        <dbReference type="PIRSR" id="PIRSR600823-3"/>
    </source>
</evidence>
<keyword evidence="10 18" id="KW-0106">Calcium</keyword>
<protein>
    <recommendedName>
        <fullName evidence="4 21">Peroxidase</fullName>
        <ecNumber evidence="4 21">1.11.1.7</ecNumber>
    </recommendedName>
</protein>
<evidence type="ECO:0000313" key="25">
    <source>
        <dbReference type="Proteomes" id="UP001141552"/>
    </source>
</evidence>
<feature type="disulfide bond" evidence="20">
    <location>
        <begin position="81"/>
        <end position="163"/>
    </location>
</feature>
<dbReference type="CDD" id="cd00693">
    <property type="entry name" value="secretory_peroxidase"/>
    <property type="match status" value="1"/>
</dbReference>
<evidence type="ECO:0000256" key="22">
    <source>
        <dbReference type="SAM" id="Phobius"/>
    </source>
</evidence>
<feature type="binding site" evidence="18">
    <location>
        <position position="113"/>
    </location>
    <ligand>
        <name>Ca(2+)</name>
        <dbReference type="ChEBI" id="CHEBI:29108"/>
        <label>1</label>
    </ligand>
</feature>
<evidence type="ECO:0000259" key="23">
    <source>
        <dbReference type="PROSITE" id="PS50873"/>
    </source>
</evidence>
<feature type="binding site" evidence="18">
    <location>
        <position position="118"/>
    </location>
    <ligand>
        <name>Ca(2+)</name>
        <dbReference type="ChEBI" id="CHEBI:29108"/>
        <label>1</label>
    </ligand>
</feature>
<evidence type="ECO:0000256" key="1">
    <source>
        <dbReference type="ARBA" id="ARBA00000189"/>
    </source>
</evidence>
<evidence type="ECO:0000256" key="13">
    <source>
        <dbReference type="ARBA" id="ARBA00023157"/>
    </source>
</evidence>
<evidence type="ECO:0000256" key="5">
    <source>
        <dbReference type="ARBA" id="ARBA00022525"/>
    </source>
</evidence>
<feature type="transmembrane region" description="Helical" evidence="22">
    <location>
        <begin position="21"/>
        <end position="41"/>
    </location>
</feature>
<evidence type="ECO:0000256" key="17">
    <source>
        <dbReference type="PIRSR" id="PIRSR600823-2"/>
    </source>
</evidence>
<keyword evidence="25" id="KW-1185">Reference proteome</keyword>
<evidence type="ECO:0000256" key="7">
    <source>
        <dbReference type="ARBA" id="ARBA00022617"/>
    </source>
</evidence>
<dbReference type="PANTHER" id="PTHR31235">
    <property type="entry name" value="PEROXIDASE 25-RELATED"/>
    <property type="match status" value="1"/>
</dbReference>
<evidence type="ECO:0000256" key="19">
    <source>
        <dbReference type="PIRSR" id="PIRSR600823-4"/>
    </source>
</evidence>
<evidence type="ECO:0000256" key="20">
    <source>
        <dbReference type="PIRSR" id="PIRSR600823-5"/>
    </source>
</evidence>
<comment type="cofactor">
    <cofactor evidence="18 21">
        <name>Ca(2+)</name>
        <dbReference type="ChEBI" id="CHEBI:29108"/>
    </cofactor>
    <text evidence="18 21">Binds 2 calcium ions per subunit.</text>
</comment>
<feature type="binding site" evidence="17">
    <location>
        <position position="211"/>
    </location>
    <ligand>
        <name>substrate</name>
    </ligand>
</feature>
<dbReference type="OrthoDB" id="2113341at2759"/>
<keyword evidence="22" id="KW-0472">Membrane</keyword>
<dbReference type="InterPro" id="IPR002016">
    <property type="entry name" value="Haem_peroxidase"/>
</dbReference>
<comment type="cofactor">
    <cofactor evidence="18 21">
        <name>heme b</name>
        <dbReference type="ChEBI" id="CHEBI:60344"/>
    </cofactor>
    <text evidence="18 21">Binds 1 heme b (iron(II)-protoporphyrin IX) group per subunit.</text>
</comment>
<dbReference type="EC" id="1.11.1.7" evidence="4 21"/>
<evidence type="ECO:0000256" key="4">
    <source>
        <dbReference type="ARBA" id="ARBA00012313"/>
    </source>
</evidence>
<comment type="caution">
    <text evidence="24">The sequence shown here is derived from an EMBL/GenBank/DDBJ whole genome shotgun (WGS) entry which is preliminary data.</text>
</comment>
<feature type="binding site" evidence="18">
    <location>
        <position position="331"/>
    </location>
    <ligand>
        <name>Ca(2+)</name>
        <dbReference type="ChEBI" id="CHEBI:29108"/>
        <label>2</label>
    </ligand>
</feature>
<dbReference type="GO" id="GO:0006979">
    <property type="term" value="P:response to oxidative stress"/>
    <property type="evidence" value="ECO:0007669"/>
    <property type="project" value="UniProtKB-UniRule"/>
</dbReference>
<feature type="binding site" evidence="18">
    <location>
        <position position="137"/>
    </location>
    <ligand>
        <name>Ca(2+)</name>
        <dbReference type="ChEBI" id="CHEBI:29108"/>
        <label>1</label>
    </ligand>
</feature>
<evidence type="ECO:0000256" key="14">
    <source>
        <dbReference type="ARBA" id="ARBA00023180"/>
    </source>
</evidence>
<dbReference type="GO" id="GO:0005576">
    <property type="term" value="C:extracellular region"/>
    <property type="evidence" value="ECO:0007669"/>
    <property type="project" value="UniProtKB-SubCell"/>
</dbReference>
<evidence type="ECO:0000256" key="11">
    <source>
        <dbReference type="ARBA" id="ARBA00023002"/>
    </source>
</evidence>
<evidence type="ECO:0000256" key="2">
    <source>
        <dbReference type="ARBA" id="ARBA00002322"/>
    </source>
</evidence>
<reference evidence="24" key="1">
    <citation type="submission" date="2022-02" db="EMBL/GenBank/DDBJ databases">
        <authorList>
            <person name="Henning P.M."/>
            <person name="McCubbin A.G."/>
            <person name="Shore J.S."/>
        </authorList>
    </citation>
    <scope>NUCLEOTIDE SEQUENCE</scope>
    <source>
        <strain evidence="24">F60SS</strain>
        <tissue evidence="24">Leaves</tissue>
    </source>
</reference>
<dbReference type="PRINTS" id="PR00458">
    <property type="entry name" value="PEROXIDASE"/>
</dbReference>
<keyword evidence="13 20" id="KW-1015">Disulfide bond</keyword>
<feature type="disulfide bond" evidence="20">
    <location>
        <begin position="248"/>
        <end position="280"/>
    </location>
</feature>
<feature type="disulfide bond" evidence="20">
    <location>
        <begin position="114"/>
        <end position="119"/>
    </location>
</feature>
<dbReference type="PRINTS" id="PR00461">
    <property type="entry name" value="PLPEROXIDASE"/>
</dbReference>
<keyword evidence="11 21" id="KW-0560">Oxidoreductase</keyword>
<feature type="domain" description="Plant heme peroxidase family profile" evidence="23">
    <location>
        <begin position="71"/>
        <end position="404"/>
    </location>
</feature>
<proteinExistence type="inferred from homology"/>
<accession>A0A9Q0J659</accession>
<comment type="catalytic activity">
    <reaction evidence="1 21">
        <text>2 a phenolic donor + H2O2 = 2 a phenolic radical donor + 2 H2O</text>
        <dbReference type="Rhea" id="RHEA:56136"/>
        <dbReference type="ChEBI" id="CHEBI:15377"/>
        <dbReference type="ChEBI" id="CHEBI:16240"/>
        <dbReference type="ChEBI" id="CHEBI:139520"/>
        <dbReference type="ChEBI" id="CHEBI:139521"/>
        <dbReference type="EC" id="1.11.1.7"/>
    </reaction>
</comment>
<dbReference type="GO" id="GO:0140825">
    <property type="term" value="F:lactoperoxidase activity"/>
    <property type="evidence" value="ECO:0007669"/>
    <property type="project" value="UniProtKB-EC"/>
</dbReference>
<keyword evidence="8 18" id="KW-0479">Metal-binding</keyword>
<evidence type="ECO:0000256" key="15">
    <source>
        <dbReference type="ARBA" id="ARBA00023324"/>
    </source>
</evidence>
<dbReference type="InterPro" id="IPR033905">
    <property type="entry name" value="Secretory_peroxidase"/>
</dbReference>
<gene>
    <name evidence="24" type="ORF">Tsubulata_013148</name>
</gene>
<keyword evidence="12 18" id="KW-0408">Iron</keyword>
<keyword evidence="6 21" id="KW-0575">Peroxidase</keyword>
<keyword evidence="7 21" id="KW-0349">Heme</keyword>
<keyword evidence="9" id="KW-0732">Signal</keyword>
<comment type="subcellular location">
    <subcellularLocation>
        <location evidence="3 21">Secreted</location>
    </subcellularLocation>
</comment>
<feature type="binding site" evidence="18">
    <location>
        <position position="120"/>
    </location>
    <ligand>
        <name>Ca(2+)</name>
        <dbReference type="ChEBI" id="CHEBI:29108"/>
        <label>1</label>
    </ligand>
</feature>
<evidence type="ECO:0000256" key="12">
    <source>
        <dbReference type="ARBA" id="ARBA00023004"/>
    </source>
</evidence>
<keyword evidence="15 21" id="KW-0376">Hydrogen peroxide</keyword>